<dbReference type="InterPro" id="IPR011701">
    <property type="entry name" value="MFS"/>
</dbReference>
<reference evidence="9 10" key="1">
    <citation type="submission" date="2019-01" db="EMBL/GenBank/DDBJ databases">
        <title>Draft genome sequences of Macrococcus caseolyticus, Macrococcus canis, Macrococcus bohemicus and Macrococcus goetzii.</title>
        <authorList>
            <person name="Mazhar S."/>
            <person name="Altermann E."/>
            <person name="Hill C."/>
            <person name="Mcauliffe O."/>
        </authorList>
    </citation>
    <scope>NUCLEOTIDE SEQUENCE [LARGE SCALE GENOMIC DNA]</scope>
    <source>
        <strain evidence="9 10">DPC7162</strain>
    </source>
</reference>
<evidence type="ECO:0000256" key="3">
    <source>
        <dbReference type="ARBA" id="ARBA00022475"/>
    </source>
</evidence>
<sequence>MVHELKLSYRQMIILILSGMICVLGVSIYSFGISFFILSTTGSAKLFSFNLAISVIGRILATPLSGYLADYYNRKKVLVYAIFGEALIVSLLLLYIQFIGFHIIALYVTTFLASYISSVSSPSMLSAMPNIVHEDHLQKTMGYNSTATSLSMLLGPVLGGLMYAIVSKEVFILCFVVAYIIAGFLMMSLNFNLFRKPQAEVKDRSENIIQSFKFGIRYIWQHPILRTLIILFMSLNFFMSCINIGMSKIIIGHFKASPQMMGILEAAFSVGILIGGLLIGSQKKFKSPFPILKGGLIVNSISIMIISIPLFFFNQLWVVYYTFMVVGFIVGISGQYVNTPVMIYFQESIDEHVRGRIFSVIFLISQLLMPVSYVIFGIIFDFGYYAITFLVCGAMSLLLVLIAMNRTFDAKVKVHNQT</sequence>
<feature type="transmembrane region" description="Helical" evidence="7">
    <location>
        <begin position="77"/>
        <end position="98"/>
    </location>
</feature>
<dbReference type="Pfam" id="PF07690">
    <property type="entry name" value="MFS_1"/>
    <property type="match status" value="1"/>
</dbReference>
<feature type="transmembrane region" description="Helical" evidence="7">
    <location>
        <begin position="104"/>
        <end position="125"/>
    </location>
</feature>
<evidence type="ECO:0000313" key="9">
    <source>
        <dbReference type="EMBL" id="TDM18752.1"/>
    </source>
</evidence>
<keyword evidence="6 7" id="KW-0472">Membrane</keyword>
<accession>A0A4R6C902</accession>
<feature type="domain" description="Major facilitator superfamily (MFS) profile" evidence="8">
    <location>
        <begin position="11"/>
        <end position="411"/>
    </location>
</feature>
<feature type="transmembrane region" description="Helical" evidence="7">
    <location>
        <begin position="260"/>
        <end position="279"/>
    </location>
</feature>
<feature type="transmembrane region" description="Helical" evidence="7">
    <location>
        <begin position="291"/>
        <end position="312"/>
    </location>
</feature>
<evidence type="ECO:0000256" key="5">
    <source>
        <dbReference type="ARBA" id="ARBA00022989"/>
    </source>
</evidence>
<protein>
    <submittedName>
        <fullName evidence="9">MFS transporter</fullName>
    </submittedName>
</protein>
<comment type="caution">
    <text evidence="9">The sequence shown here is derived from an EMBL/GenBank/DDBJ whole genome shotgun (WGS) entry which is preliminary data.</text>
</comment>
<dbReference type="EMBL" id="SDQG01000001">
    <property type="protein sequence ID" value="TDM18752.1"/>
    <property type="molecule type" value="Genomic_DNA"/>
</dbReference>
<keyword evidence="3" id="KW-1003">Cell membrane</keyword>
<dbReference type="Proteomes" id="UP000294865">
    <property type="component" value="Unassembled WGS sequence"/>
</dbReference>
<dbReference type="PROSITE" id="PS50850">
    <property type="entry name" value="MFS"/>
    <property type="match status" value="1"/>
</dbReference>
<organism evidence="9 10">
    <name type="scientific">Macrococcoides canis</name>
    <dbReference type="NCBI Taxonomy" id="1855823"/>
    <lineage>
        <taxon>Bacteria</taxon>
        <taxon>Bacillati</taxon>
        <taxon>Bacillota</taxon>
        <taxon>Bacilli</taxon>
        <taxon>Bacillales</taxon>
        <taxon>Staphylococcaceae</taxon>
        <taxon>Macrococcoides</taxon>
    </lineage>
</organism>
<evidence type="ECO:0000256" key="6">
    <source>
        <dbReference type="ARBA" id="ARBA00023136"/>
    </source>
</evidence>
<dbReference type="InterPro" id="IPR020846">
    <property type="entry name" value="MFS_dom"/>
</dbReference>
<evidence type="ECO:0000259" key="8">
    <source>
        <dbReference type="PROSITE" id="PS50850"/>
    </source>
</evidence>
<keyword evidence="5 7" id="KW-1133">Transmembrane helix</keyword>
<keyword evidence="2" id="KW-0813">Transport</keyword>
<feature type="transmembrane region" description="Helical" evidence="7">
    <location>
        <begin position="170"/>
        <end position="194"/>
    </location>
</feature>
<gene>
    <name evidence="9" type="ORF">ETI04_04505</name>
</gene>
<evidence type="ECO:0000256" key="1">
    <source>
        <dbReference type="ARBA" id="ARBA00004651"/>
    </source>
</evidence>
<feature type="transmembrane region" description="Helical" evidence="7">
    <location>
        <begin position="227"/>
        <end position="254"/>
    </location>
</feature>
<comment type="subcellular location">
    <subcellularLocation>
        <location evidence="1">Cell membrane</location>
        <topology evidence="1">Multi-pass membrane protein</topology>
    </subcellularLocation>
</comment>
<dbReference type="AlphaFoldDB" id="A0A4R6C902"/>
<proteinExistence type="predicted"/>
<dbReference type="PANTHER" id="PTHR43266">
    <property type="entry name" value="MACROLIDE-EFFLUX PROTEIN"/>
    <property type="match status" value="1"/>
</dbReference>
<keyword evidence="4 7" id="KW-0812">Transmembrane</keyword>
<dbReference type="CDD" id="cd06173">
    <property type="entry name" value="MFS_MefA_like"/>
    <property type="match status" value="1"/>
</dbReference>
<dbReference type="GO" id="GO:0005886">
    <property type="term" value="C:plasma membrane"/>
    <property type="evidence" value="ECO:0007669"/>
    <property type="project" value="UniProtKB-SubCell"/>
</dbReference>
<feature type="transmembrane region" description="Helical" evidence="7">
    <location>
        <begin position="382"/>
        <end position="403"/>
    </location>
</feature>
<dbReference type="GO" id="GO:0022857">
    <property type="term" value="F:transmembrane transporter activity"/>
    <property type="evidence" value="ECO:0007669"/>
    <property type="project" value="InterPro"/>
</dbReference>
<feature type="transmembrane region" description="Helical" evidence="7">
    <location>
        <begin position="318"/>
        <end position="345"/>
    </location>
</feature>
<feature type="transmembrane region" description="Helical" evidence="7">
    <location>
        <begin position="12"/>
        <end position="37"/>
    </location>
</feature>
<dbReference type="Gene3D" id="1.20.1250.20">
    <property type="entry name" value="MFS general substrate transporter like domains"/>
    <property type="match status" value="1"/>
</dbReference>
<feature type="transmembrane region" description="Helical" evidence="7">
    <location>
        <begin position="357"/>
        <end position="376"/>
    </location>
</feature>
<evidence type="ECO:0000313" key="10">
    <source>
        <dbReference type="Proteomes" id="UP000294865"/>
    </source>
</evidence>
<evidence type="ECO:0000256" key="7">
    <source>
        <dbReference type="SAM" id="Phobius"/>
    </source>
</evidence>
<dbReference type="RefSeq" id="WP_133419315.1">
    <property type="nucleotide sequence ID" value="NZ_JAXJTW010000117.1"/>
</dbReference>
<feature type="transmembrane region" description="Helical" evidence="7">
    <location>
        <begin position="49"/>
        <end position="70"/>
    </location>
</feature>
<dbReference type="PANTHER" id="PTHR43266:SF2">
    <property type="entry name" value="MAJOR FACILITATOR SUPERFAMILY (MFS) PROFILE DOMAIN-CONTAINING PROTEIN"/>
    <property type="match status" value="1"/>
</dbReference>
<dbReference type="InterPro" id="IPR036259">
    <property type="entry name" value="MFS_trans_sf"/>
</dbReference>
<evidence type="ECO:0000256" key="2">
    <source>
        <dbReference type="ARBA" id="ARBA00022448"/>
    </source>
</evidence>
<dbReference type="SUPFAM" id="SSF103473">
    <property type="entry name" value="MFS general substrate transporter"/>
    <property type="match status" value="1"/>
</dbReference>
<evidence type="ECO:0000256" key="4">
    <source>
        <dbReference type="ARBA" id="ARBA00022692"/>
    </source>
</evidence>
<feature type="transmembrane region" description="Helical" evidence="7">
    <location>
        <begin position="146"/>
        <end position="164"/>
    </location>
</feature>
<name>A0A4R6C902_9STAP</name>